<organism evidence="1 2">
    <name type="scientific">Pseudoxanthomonas dokdonensis</name>
    <dbReference type="NCBI Taxonomy" id="344882"/>
    <lineage>
        <taxon>Bacteria</taxon>
        <taxon>Pseudomonadati</taxon>
        <taxon>Pseudomonadota</taxon>
        <taxon>Gammaproteobacteria</taxon>
        <taxon>Lysobacterales</taxon>
        <taxon>Lysobacteraceae</taxon>
        <taxon>Pseudoxanthomonas</taxon>
    </lineage>
</organism>
<evidence type="ECO:0000313" key="1">
    <source>
        <dbReference type="EMBL" id="KRG71752.1"/>
    </source>
</evidence>
<dbReference type="AlphaFoldDB" id="A0A0R0D302"/>
<dbReference type="STRING" id="344882.ABB29_02800"/>
<evidence type="ECO:0000313" key="2">
    <source>
        <dbReference type="Proteomes" id="UP000052052"/>
    </source>
</evidence>
<dbReference type="PATRIC" id="fig|344882.3.peg.1768"/>
<dbReference type="Proteomes" id="UP000052052">
    <property type="component" value="Unassembled WGS sequence"/>
</dbReference>
<accession>A0A0R0D302</accession>
<sequence>MRERNATVRPTADPSRASKEQLLAFFSQPENYADASVYDLPSPIRRFDQDDDWDWGRRIYYWVRPGLRLRVRTDSGRITCVELLDPEDHSRSGTTIATLWQYGMPAPVTASNETPP</sequence>
<keyword evidence="2" id="KW-1185">Reference proteome</keyword>
<name>A0A0R0D302_9GAMM</name>
<proteinExistence type="predicted"/>
<dbReference type="OrthoDB" id="26460at2"/>
<comment type="caution">
    <text evidence="1">The sequence shown here is derived from an EMBL/GenBank/DDBJ whole genome shotgun (WGS) entry which is preliminary data.</text>
</comment>
<reference evidence="1 2" key="1">
    <citation type="submission" date="2015-05" db="EMBL/GenBank/DDBJ databases">
        <title>Genome sequencing and analysis of members of genus Stenotrophomonas.</title>
        <authorList>
            <person name="Patil P.P."/>
            <person name="Midha S."/>
            <person name="Patil P.B."/>
        </authorList>
    </citation>
    <scope>NUCLEOTIDE SEQUENCE [LARGE SCALE GENOMIC DNA]</scope>
    <source>
        <strain evidence="1 2">DSM 21858</strain>
    </source>
</reference>
<gene>
    <name evidence="1" type="ORF">ABB29_02800</name>
</gene>
<protein>
    <submittedName>
        <fullName evidence="1">Uncharacterized protein</fullName>
    </submittedName>
</protein>
<dbReference type="EMBL" id="LDJL01000002">
    <property type="protein sequence ID" value="KRG71752.1"/>
    <property type="molecule type" value="Genomic_DNA"/>
</dbReference>